<gene>
    <name evidence="1" type="ORF">BDN72DRAFT_898000</name>
</gene>
<name>A0ACD3ARL7_9AGAR</name>
<protein>
    <submittedName>
        <fullName evidence="1">Uncharacterized protein</fullName>
    </submittedName>
</protein>
<keyword evidence="2" id="KW-1185">Reference proteome</keyword>
<dbReference type="Proteomes" id="UP000308600">
    <property type="component" value="Unassembled WGS sequence"/>
</dbReference>
<sequence length="249" mass="28107">MDLDFPSPDWCAPHTPAPTCLQWPLRRVSFSGPVRGPRPPFYNDDAFLFLAMNIAIRFYTMSTSSAHAADGSEPTTPTPTTPSNDERIFKKPTRTREKNTHRYPLPNHPTLESVYSVLTASQCRHIAVRYLSLSNPPSAETPPNPPPALQDHYPAFRRGVLSVGYQFARGNGHHRPRPFSSASVVTYDPKPTTTATNNSLYSKYLRRAPTCDIRDDHGPMADAKMWDDFTAVPLQREIKQTEYEQHKLV</sequence>
<evidence type="ECO:0000313" key="2">
    <source>
        <dbReference type="Proteomes" id="UP000308600"/>
    </source>
</evidence>
<proteinExistence type="predicted"/>
<organism evidence="1 2">
    <name type="scientific">Pluteus cervinus</name>
    <dbReference type="NCBI Taxonomy" id="181527"/>
    <lineage>
        <taxon>Eukaryota</taxon>
        <taxon>Fungi</taxon>
        <taxon>Dikarya</taxon>
        <taxon>Basidiomycota</taxon>
        <taxon>Agaricomycotina</taxon>
        <taxon>Agaricomycetes</taxon>
        <taxon>Agaricomycetidae</taxon>
        <taxon>Agaricales</taxon>
        <taxon>Pluteineae</taxon>
        <taxon>Pluteaceae</taxon>
        <taxon>Pluteus</taxon>
    </lineage>
</organism>
<accession>A0ACD3ARL7</accession>
<evidence type="ECO:0000313" key="1">
    <source>
        <dbReference type="EMBL" id="TFK68583.1"/>
    </source>
</evidence>
<reference evidence="1 2" key="1">
    <citation type="journal article" date="2019" name="Nat. Ecol. Evol.">
        <title>Megaphylogeny resolves global patterns of mushroom evolution.</title>
        <authorList>
            <person name="Varga T."/>
            <person name="Krizsan K."/>
            <person name="Foldi C."/>
            <person name="Dima B."/>
            <person name="Sanchez-Garcia M."/>
            <person name="Sanchez-Ramirez S."/>
            <person name="Szollosi G.J."/>
            <person name="Szarkandi J.G."/>
            <person name="Papp V."/>
            <person name="Albert L."/>
            <person name="Andreopoulos W."/>
            <person name="Angelini C."/>
            <person name="Antonin V."/>
            <person name="Barry K.W."/>
            <person name="Bougher N.L."/>
            <person name="Buchanan P."/>
            <person name="Buyck B."/>
            <person name="Bense V."/>
            <person name="Catcheside P."/>
            <person name="Chovatia M."/>
            <person name="Cooper J."/>
            <person name="Damon W."/>
            <person name="Desjardin D."/>
            <person name="Finy P."/>
            <person name="Geml J."/>
            <person name="Haridas S."/>
            <person name="Hughes K."/>
            <person name="Justo A."/>
            <person name="Karasinski D."/>
            <person name="Kautmanova I."/>
            <person name="Kiss B."/>
            <person name="Kocsube S."/>
            <person name="Kotiranta H."/>
            <person name="LaButti K.M."/>
            <person name="Lechner B.E."/>
            <person name="Liimatainen K."/>
            <person name="Lipzen A."/>
            <person name="Lukacs Z."/>
            <person name="Mihaltcheva S."/>
            <person name="Morgado L.N."/>
            <person name="Niskanen T."/>
            <person name="Noordeloos M.E."/>
            <person name="Ohm R.A."/>
            <person name="Ortiz-Santana B."/>
            <person name="Ovrebo C."/>
            <person name="Racz N."/>
            <person name="Riley R."/>
            <person name="Savchenko A."/>
            <person name="Shiryaev A."/>
            <person name="Soop K."/>
            <person name="Spirin V."/>
            <person name="Szebenyi C."/>
            <person name="Tomsovsky M."/>
            <person name="Tulloss R.E."/>
            <person name="Uehling J."/>
            <person name="Grigoriev I.V."/>
            <person name="Vagvolgyi C."/>
            <person name="Papp T."/>
            <person name="Martin F.M."/>
            <person name="Miettinen O."/>
            <person name="Hibbett D.S."/>
            <person name="Nagy L.G."/>
        </authorList>
    </citation>
    <scope>NUCLEOTIDE SEQUENCE [LARGE SCALE GENOMIC DNA]</scope>
    <source>
        <strain evidence="1 2">NL-1719</strain>
    </source>
</reference>
<dbReference type="EMBL" id="ML208348">
    <property type="protein sequence ID" value="TFK68583.1"/>
    <property type="molecule type" value="Genomic_DNA"/>
</dbReference>